<evidence type="ECO:0008006" key="4">
    <source>
        <dbReference type="Google" id="ProtNLM"/>
    </source>
</evidence>
<gene>
    <name evidence="2" type="ORF">BSZ40_07675</name>
</gene>
<proteinExistence type="predicted"/>
<evidence type="ECO:0000256" key="1">
    <source>
        <dbReference type="SAM" id="MobiDB-lite"/>
    </source>
</evidence>
<evidence type="ECO:0000313" key="3">
    <source>
        <dbReference type="Proteomes" id="UP000185612"/>
    </source>
</evidence>
<dbReference type="EMBL" id="MQVS01000007">
    <property type="protein sequence ID" value="OKL51436.1"/>
    <property type="molecule type" value="Genomic_DNA"/>
</dbReference>
<feature type="compositionally biased region" description="Basic and acidic residues" evidence="1">
    <location>
        <begin position="352"/>
        <end position="361"/>
    </location>
</feature>
<feature type="compositionally biased region" description="Basic and acidic residues" evidence="1">
    <location>
        <begin position="307"/>
        <end position="321"/>
    </location>
</feature>
<dbReference type="InterPro" id="IPR009218">
    <property type="entry name" value="HD_phosphohydro"/>
</dbReference>
<dbReference type="Proteomes" id="UP000185612">
    <property type="component" value="Unassembled WGS sequence"/>
</dbReference>
<dbReference type="PANTHER" id="PTHR21174:SF0">
    <property type="entry name" value="HD PHOSPHOHYDROLASE FAMILY PROTEIN-RELATED"/>
    <property type="match status" value="1"/>
</dbReference>
<dbReference type="PANTHER" id="PTHR21174">
    <property type="match status" value="1"/>
</dbReference>
<sequence length="384" mass="42315">MDNEARCVPEWLLPAFIRSMRTLGASDESAVAKTGARLLERWCAPPRKFHTIKHLQAVLARLDELAESSHHPEALRVAAWYHGAVFEVPHLGGNPLRFGENYAASAALARTELTALGLDEVLVTYIAHLIEQVPHCPQHDFDVAALHDAEHAVLRSAPQRYREYRKQVGEEYAGVPELHFLVWRLDFIDRLLARPHLYLTAVAREWETAARENLESERAKATAQLQKLDPTGELAAEVPRPCGATPGPSTPVPMPRLPDADPLTSPFGLSVLSSPRAGRSTPDPSPAPRRPNDPWSSTLESCLEDIEPGRRTPPRPDKEPEAPSAQPEGEWQDDEADMGASIADQIAAARLGRREMVRPAREQSSTASDDPDLSTNSLFGVPDL</sequence>
<dbReference type="OrthoDB" id="9808993at2"/>
<accession>A0A1Q5PVA7</accession>
<evidence type="ECO:0000313" key="2">
    <source>
        <dbReference type="EMBL" id="OKL51436.1"/>
    </source>
</evidence>
<dbReference type="AlphaFoldDB" id="A0A1Q5PVA7"/>
<dbReference type="SUPFAM" id="SSF109604">
    <property type="entry name" value="HD-domain/PDEase-like"/>
    <property type="match status" value="1"/>
</dbReference>
<dbReference type="STRING" id="52770.BSZ40_07675"/>
<name>A0A1Q5PVA7_9ACTO</name>
<feature type="compositionally biased region" description="Polar residues" evidence="1">
    <location>
        <begin position="362"/>
        <end position="378"/>
    </location>
</feature>
<reference evidence="3" key="1">
    <citation type="submission" date="2016-12" db="EMBL/GenBank/DDBJ databases">
        <authorList>
            <person name="Meng X."/>
        </authorList>
    </citation>
    <scope>NUCLEOTIDE SEQUENCE [LARGE SCALE GENOMIC DNA]</scope>
    <source>
        <strain evidence="3">DSM 20732</strain>
    </source>
</reference>
<comment type="caution">
    <text evidence="2">The sequence shown here is derived from an EMBL/GenBank/DDBJ whole genome shotgun (WGS) entry which is preliminary data.</text>
</comment>
<keyword evidence="3" id="KW-1185">Reference proteome</keyword>
<organism evidence="2 3">
    <name type="scientific">Buchananella hordeovulneris</name>
    <dbReference type="NCBI Taxonomy" id="52770"/>
    <lineage>
        <taxon>Bacteria</taxon>
        <taxon>Bacillati</taxon>
        <taxon>Actinomycetota</taxon>
        <taxon>Actinomycetes</taxon>
        <taxon>Actinomycetales</taxon>
        <taxon>Actinomycetaceae</taxon>
        <taxon>Buchananella</taxon>
    </lineage>
</organism>
<dbReference type="InParanoid" id="A0A1Q5PVA7"/>
<dbReference type="RefSeq" id="WP_073824886.1">
    <property type="nucleotide sequence ID" value="NZ_MQVS01000007.1"/>
</dbReference>
<protein>
    <recommendedName>
        <fullName evidence="4">Phosphohydrolase</fullName>
    </recommendedName>
</protein>
<feature type="region of interest" description="Disordered" evidence="1">
    <location>
        <begin position="217"/>
        <end position="384"/>
    </location>
</feature>